<feature type="region of interest" description="Disordered" evidence="2">
    <location>
        <begin position="351"/>
        <end position="376"/>
    </location>
</feature>
<dbReference type="EMBL" id="JABWDY010031460">
    <property type="protein sequence ID" value="KAF5184888.1"/>
    <property type="molecule type" value="Genomic_DNA"/>
</dbReference>
<dbReference type="SUPFAM" id="SSF89009">
    <property type="entry name" value="GAT-like domain"/>
    <property type="match status" value="1"/>
</dbReference>
<feature type="compositionally biased region" description="Polar residues" evidence="2">
    <location>
        <begin position="70"/>
        <end position="85"/>
    </location>
</feature>
<dbReference type="GO" id="GO:0043328">
    <property type="term" value="P:protein transport to vacuole involved in ubiquitin-dependent protein catabolic process via the multivesicular body sorting pathway"/>
    <property type="evidence" value="ECO:0007669"/>
    <property type="project" value="InterPro"/>
</dbReference>
<dbReference type="PANTHER" id="PTHR45898:SF2">
    <property type="entry name" value="TOM1-LIKE PROTEIN 6"/>
    <property type="match status" value="1"/>
</dbReference>
<proteinExistence type="inferred from homology"/>
<feature type="compositionally biased region" description="Polar residues" evidence="2">
    <location>
        <begin position="261"/>
        <end position="281"/>
    </location>
</feature>
<protein>
    <submittedName>
        <fullName evidence="3">Tom1-like protein</fullName>
    </submittedName>
</protein>
<evidence type="ECO:0000256" key="2">
    <source>
        <dbReference type="SAM" id="MobiDB-lite"/>
    </source>
</evidence>
<feature type="compositionally biased region" description="Polar residues" evidence="2">
    <location>
        <begin position="320"/>
        <end position="329"/>
    </location>
</feature>
<feature type="compositionally biased region" description="Polar residues" evidence="2">
    <location>
        <begin position="357"/>
        <end position="370"/>
    </location>
</feature>
<feature type="compositionally biased region" description="Polar residues" evidence="2">
    <location>
        <begin position="106"/>
        <end position="116"/>
    </location>
</feature>
<organism evidence="3 4">
    <name type="scientific">Thalictrum thalictroides</name>
    <name type="common">Rue-anemone</name>
    <name type="synonym">Anemone thalictroides</name>
    <dbReference type="NCBI Taxonomy" id="46969"/>
    <lineage>
        <taxon>Eukaryota</taxon>
        <taxon>Viridiplantae</taxon>
        <taxon>Streptophyta</taxon>
        <taxon>Embryophyta</taxon>
        <taxon>Tracheophyta</taxon>
        <taxon>Spermatophyta</taxon>
        <taxon>Magnoliopsida</taxon>
        <taxon>Ranunculales</taxon>
        <taxon>Ranunculaceae</taxon>
        <taxon>Thalictroideae</taxon>
        <taxon>Thalictrum</taxon>
    </lineage>
</organism>
<feature type="compositionally biased region" description="Polar residues" evidence="2">
    <location>
        <begin position="184"/>
        <end position="217"/>
    </location>
</feature>
<comment type="similarity">
    <text evidence="1">Belongs to the TOM1 family.</text>
</comment>
<evidence type="ECO:0000313" key="3">
    <source>
        <dbReference type="EMBL" id="KAF5184888.1"/>
    </source>
</evidence>
<reference evidence="3 4" key="1">
    <citation type="submission" date="2020-06" db="EMBL/GenBank/DDBJ databases">
        <title>Transcriptomic and genomic resources for Thalictrum thalictroides and T. hernandezii: Facilitating candidate gene discovery in an emerging model plant lineage.</title>
        <authorList>
            <person name="Arias T."/>
            <person name="Riano-Pachon D.M."/>
            <person name="Di Stilio V.S."/>
        </authorList>
    </citation>
    <scope>NUCLEOTIDE SEQUENCE [LARGE SCALE GENOMIC DNA]</scope>
    <source>
        <strain evidence="4">cv. WT478/WT964</strain>
        <tissue evidence="3">Leaves</tissue>
    </source>
</reference>
<feature type="compositionally biased region" description="Low complexity" evidence="2">
    <location>
        <begin position="161"/>
        <end position="183"/>
    </location>
</feature>
<sequence>MQMLTSTGDEELLFQGLSLNDSLQSVLVKHDAIASGSPLPTEVRDLSPISTERRSSYPRSTEARDPSPRSYVTSTSPIAVVASSQLEEEEEEDDDFAQLARRRTKNQVMPSESTPTEFGEGVLSSAAATATANPSLSNALALPDPPNPVKTTTKEQDMIDLLSITLSTSSVSPHTPHTPPSASNQGTHQVPVSRTTQGYPYGSQASPGYQGQASFNNYVAPWAQPQPRSVSQSQLQHQPQVQPQFPQYSYNYPPPPWATGPANSNENPSPATSSYPFPTPRAITSASYTPMNMARPSQNYNSFLARGENVSAVYREPQHMHSTQQQSSPPTGPKPFVPSYRLFEDLNVLGNSDAGHKTSTSPLSGMTGQSMVGGRK</sequence>
<evidence type="ECO:0000256" key="1">
    <source>
        <dbReference type="ARBA" id="ARBA00007708"/>
    </source>
</evidence>
<dbReference type="AlphaFoldDB" id="A0A7J6VJW3"/>
<dbReference type="GO" id="GO:0035091">
    <property type="term" value="F:phosphatidylinositol binding"/>
    <property type="evidence" value="ECO:0007669"/>
    <property type="project" value="InterPro"/>
</dbReference>
<feature type="compositionally biased region" description="Acidic residues" evidence="2">
    <location>
        <begin position="86"/>
        <end position="96"/>
    </location>
</feature>
<feature type="region of interest" description="Disordered" evidence="2">
    <location>
        <begin position="315"/>
        <end position="338"/>
    </location>
</feature>
<dbReference type="InterPro" id="IPR044836">
    <property type="entry name" value="TOL_plant"/>
</dbReference>
<dbReference type="PANTHER" id="PTHR45898">
    <property type="entry name" value="TOM1-LIKE PROTEIN"/>
    <property type="match status" value="1"/>
</dbReference>
<feature type="region of interest" description="Disordered" evidence="2">
    <location>
        <begin position="34"/>
        <end position="281"/>
    </location>
</feature>
<comment type="caution">
    <text evidence="3">The sequence shown here is derived from an EMBL/GenBank/DDBJ whole genome shotgun (WGS) entry which is preliminary data.</text>
</comment>
<feature type="compositionally biased region" description="Basic and acidic residues" evidence="2">
    <location>
        <begin position="51"/>
        <end position="67"/>
    </location>
</feature>
<dbReference type="GO" id="GO:0043130">
    <property type="term" value="F:ubiquitin binding"/>
    <property type="evidence" value="ECO:0007669"/>
    <property type="project" value="InterPro"/>
</dbReference>
<gene>
    <name evidence="3" type="ORF">FRX31_025524</name>
</gene>
<dbReference type="OrthoDB" id="2018246at2759"/>
<accession>A0A7J6VJW3</accession>
<evidence type="ECO:0000313" key="4">
    <source>
        <dbReference type="Proteomes" id="UP000554482"/>
    </source>
</evidence>
<feature type="compositionally biased region" description="Low complexity" evidence="2">
    <location>
        <begin position="229"/>
        <end position="247"/>
    </location>
</feature>
<keyword evidence="4" id="KW-1185">Reference proteome</keyword>
<feature type="compositionally biased region" description="Low complexity" evidence="2">
    <location>
        <begin position="123"/>
        <end position="139"/>
    </location>
</feature>
<dbReference type="Proteomes" id="UP000554482">
    <property type="component" value="Unassembled WGS sequence"/>
</dbReference>
<name>A0A7J6VJW3_THATH</name>